<dbReference type="InterPro" id="IPR012445">
    <property type="entry name" value="ATG101"/>
</dbReference>
<dbReference type="Pfam" id="PF07855">
    <property type="entry name" value="ATG101"/>
    <property type="match status" value="1"/>
</dbReference>
<evidence type="ECO:0000256" key="3">
    <source>
        <dbReference type="ARBA" id="ARBA00023006"/>
    </source>
</evidence>
<organism evidence="4 5">
    <name type="scientific">Fistulifera solaris</name>
    <name type="common">Oleaginous diatom</name>
    <dbReference type="NCBI Taxonomy" id="1519565"/>
    <lineage>
        <taxon>Eukaryota</taxon>
        <taxon>Sar</taxon>
        <taxon>Stramenopiles</taxon>
        <taxon>Ochrophyta</taxon>
        <taxon>Bacillariophyta</taxon>
        <taxon>Bacillariophyceae</taxon>
        <taxon>Bacillariophycidae</taxon>
        <taxon>Naviculales</taxon>
        <taxon>Naviculaceae</taxon>
        <taxon>Fistulifera</taxon>
    </lineage>
</organism>
<dbReference type="AlphaFoldDB" id="A0A1Z5KIE0"/>
<dbReference type="GO" id="GO:0000407">
    <property type="term" value="C:phagophore assembly site"/>
    <property type="evidence" value="ECO:0007669"/>
    <property type="project" value="TreeGrafter"/>
</dbReference>
<evidence type="ECO:0000256" key="1">
    <source>
        <dbReference type="ARBA" id="ARBA00007130"/>
    </source>
</evidence>
<dbReference type="Proteomes" id="UP000198406">
    <property type="component" value="Unassembled WGS sequence"/>
</dbReference>
<evidence type="ECO:0000313" key="4">
    <source>
        <dbReference type="EMBL" id="GAX26074.1"/>
    </source>
</evidence>
<protein>
    <recommendedName>
        <fullName evidence="2">Autophagy-related protein 101</fullName>
    </recommendedName>
</protein>
<reference evidence="4 5" key="1">
    <citation type="journal article" date="2015" name="Plant Cell">
        <title>Oil accumulation by the oleaginous diatom Fistulifera solaris as revealed by the genome and transcriptome.</title>
        <authorList>
            <person name="Tanaka T."/>
            <person name="Maeda Y."/>
            <person name="Veluchamy A."/>
            <person name="Tanaka M."/>
            <person name="Abida H."/>
            <person name="Marechal E."/>
            <person name="Bowler C."/>
            <person name="Muto M."/>
            <person name="Sunaga Y."/>
            <person name="Tanaka M."/>
            <person name="Yoshino T."/>
            <person name="Taniguchi T."/>
            <person name="Fukuda Y."/>
            <person name="Nemoto M."/>
            <person name="Matsumoto M."/>
            <person name="Wong P.S."/>
            <person name="Aburatani S."/>
            <person name="Fujibuchi W."/>
        </authorList>
    </citation>
    <scope>NUCLEOTIDE SEQUENCE [LARGE SCALE GENOMIC DNA]</scope>
    <source>
        <strain evidence="4 5">JPCC DA0580</strain>
    </source>
</reference>
<dbReference type="PANTHER" id="PTHR13292">
    <property type="entry name" value="AUTOPHAGY-RELATED PROTEIN 101"/>
    <property type="match status" value="1"/>
</dbReference>
<accession>A0A1Z5KIE0</accession>
<dbReference type="OrthoDB" id="10259639at2759"/>
<dbReference type="EMBL" id="BDSP01000235">
    <property type="protein sequence ID" value="GAX26074.1"/>
    <property type="molecule type" value="Genomic_DNA"/>
</dbReference>
<comment type="caution">
    <text evidence="4">The sequence shown here is derived from an EMBL/GenBank/DDBJ whole genome shotgun (WGS) entry which is preliminary data.</text>
</comment>
<dbReference type="GO" id="GO:0000045">
    <property type="term" value="P:autophagosome assembly"/>
    <property type="evidence" value="ECO:0007669"/>
    <property type="project" value="TreeGrafter"/>
</dbReference>
<sequence>MNCKEHYLPELELSTAQVRSALQCILHTILFLRSPGPVTPKDVECEDFNLTYARIANNHQNQPPNKAMGNIVHSLENDIDQKVDDAIESFLRTLSQIGPELLSGCLTVSFFERRATRQLFGLVSHEERVVFEQWVIRLVVNNTPRPISNDSAALMERQRIQDTAEGMLRSVLSKIFEITGGPIDHLPPVMYEFDISCSKRADDRENVYSRVANMPPILNLTT</sequence>
<proteinExistence type="inferred from homology"/>
<gene>
    <name evidence="4" type="ORF">FisN_4Hh422</name>
</gene>
<keyword evidence="3" id="KW-0072">Autophagy</keyword>
<evidence type="ECO:0000313" key="5">
    <source>
        <dbReference type="Proteomes" id="UP000198406"/>
    </source>
</evidence>
<dbReference type="InParanoid" id="A0A1Z5KIE0"/>
<name>A0A1Z5KIE0_FISSO</name>
<dbReference type="PANTHER" id="PTHR13292:SF0">
    <property type="entry name" value="AUTOPHAGY-RELATED PROTEIN 101"/>
    <property type="match status" value="1"/>
</dbReference>
<keyword evidence="5" id="KW-1185">Reference proteome</keyword>
<comment type="similarity">
    <text evidence="1">Belongs to the ATG101 family.</text>
</comment>
<dbReference type="GO" id="GO:0019901">
    <property type="term" value="F:protein kinase binding"/>
    <property type="evidence" value="ECO:0007669"/>
    <property type="project" value="TreeGrafter"/>
</dbReference>
<evidence type="ECO:0000256" key="2">
    <source>
        <dbReference type="ARBA" id="ARBA00018874"/>
    </source>
</evidence>
<dbReference type="GO" id="GO:1990316">
    <property type="term" value="C:Atg1/ULK1 kinase complex"/>
    <property type="evidence" value="ECO:0007669"/>
    <property type="project" value="TreeGrafter"/>
</dbReference>